<organism evidence="3 5">
    <name type="scientific">Mycobacterium montefiorense</name>
    <dbReference type="NCBI Taxonomy" id="154654"/>
    <lineage>
        <taxon>Bacteria</taxon>
        <taxon>Bacillati</taxon>
        <taxon>Actinomycetota</taxon>
        <taxon>Actinomycetes</taxon>
        <taxon>Mycobacteriales</taxon>
        <taxon>Mycobacteriaceae</taxon>
        <taxon>Mycobacterium</taxon>
        <taxon>Mycobacterium simiae complex</taxon>
    </lineage>
</organism>
<comment type="caution">
    <text evidence="3">The sequence shown here is derived from an EMBL/GenBank/DDBJ whole genome shotgun (WGS) entry which is preliminary data.</text>
</comment>
<accession>A0AA37PSN1</accession>
<dbReference type="PANTHER" id="PTHR11079">
    <property type="entry name" value="CYTOSINE DEAMINASE FAMILY MEMBER"/>
    <property type="match status" value="1"/>
</dbReference>
<dbReference type="PANTHER" id="PTHR11079:SF162">
    <property type="entry name" value="RIBOFLAVIN BIOSYNTHESIS PROTEIN PYRD, CHLOROPLASTIC"/>
    <property type="match status" value="1"/>
</dbReference>
<dbReference type="InterPro" id="IPR016193">
    <property type="entry name" value="Cytidine_deaminase-like"/>
</dbReference>
<dbReference type="Proteomes" id="UP001139505">
    <property type="component" value="Unassembled WGS sequence"/>
</dbReference>
<dbReference type="Pfam" id="PF00383">
    <property type="entry name" value="dCMP_cyt_deam_1"/>
    <property type="match status" value="1"/>
</dbReference>
<name>A0AA37PSN1_9MYCO</name>
<dbReference type="GO" id="GO:0008835">
    <property type="term" value="F:diaminohydroxyphosphoribosylaminopyrimidine deaminase activity"/>
    <property type="evidence" value="ECO:0007669"/>
    <property type="project" value="TreeGrafter"/>
</dbReference>
<dbReference type="SUPFAM" id="SSF53927">
    <property type="entry name" value="Cytidine deaminase-like"/>
    <property type="match status" value="1"/>
</dbReference>
<reference evidence="2" key="1">
    <citation type="journal article" date="2018" name="Genome Announc.">
        <title>Draft Genome Sequence of Mycobacterium montefiorense Isolated from Japanese Black Salamander (Hynobius nigrescens).</title>
        <authorList>
            <person name="Fukano H."/>
            <person name="Yoshida M."/>
            <person name="Shimizu A."/>
            <person name="Iwao H."/>
            <person name="Katayama Y."/>
            <person name="Omatsu T."/>
            <person name="Mizutani T."/>
            <person name="Kurata O."/>
            <person name="Wada S."/>
            <person name="Hoshino Y."/>
        </authorList>
    </citation>
    <scope>NUCLEOTIDE SEQUENCE</scope>
    <source>
        <strain evidence="2">BS</strain>
    </source>
</reference>
<protein>
    <recommendedName>
        <fullName evidence="1">CMP/dCMP-type deaminase domain-containing protein</fullName>
    </recommendedName>
</protein>
<dbReference type="Proteomes" id="UP000245060">
    <property type="component" value="Unassembled WGS sequence"/>
</dbReference>
<proteinExistence type="predicted"/>
<reference evidence="4" key="2">
    <citation type="submission" date="2018-04" db="EMBL/GenBank/DDBJ databases">
        <title>Draft genome sequence of Mycobacterium montefiorense isolated from Japanese black salamander.</title>
        <authorList>
            <person name="Fukano H."/>
            <person name="Yoshida M."/>
            <person name="Shimizu A."/>
            <person name="Iwao H."/>
            <person name="Kurata O."/>
            <person name="Katayama Y."/>
            <person name="Omatsu T."/>
            <person name="Mizutani T."/>
            <person name="Wada S."/>
            <person name="Hoshino Y."/>
        </authorList>
    </citation>
    <scope>NUCLEOTIDE SEQUENCE [LARGE SCALE GENOMIC DNA]</scope>
    <source>
        <strain evidence="4">BS</strain>
    </source>
</reference>
<dbReference type="AlphaFoldDB" id="A0AA37PSN1"/>
<feature type="domain" description="CMP/dCMP-type deaminase" evidence="1">
    <location>
        <begin position="25"/>
        <end position="147"/>
    </location>
</feature>
<reference evidence="3" key="4">
    <citation type="submission" date="2022-04" db="EMBL/GenBank/DDBJ databases">
        <authorList>
            <person name="Komine T."/>
            <person name="Fukano H."/>
            <person name="Wada S."/>
        </authorList>
    </citation>
    <scope>NUCLEOTIDE SEQUENCE</scope>
    <source>
        <strain evidence="3">NJB18185</strain>
    </source>
</reference>
<reference evidence="3" key="3">
    <citation type="journal article" date="2022" name="Microbiol. Resour. Announc.">
        <title>Draft Genome Sequences of Eight Mycobacterium montefiorense Strains Isolated from Salamanders in Captivity.</title>
        <authorList>
            <person name="Komine T."/>
            <person name="Ihara H."/>
            <person name="Fukano H."/>
            <person name="Hoshino Y."/>
            <person name="Kurata O."/>
            <person name="Wada S."/>
        </authorList>
    </citation>
    <scope>NUCLEOTIDE SEQUENCE</scope>
    <source>
        <strain evidence="3">NJB18185</strain>
    </source>
</reference>
<evidence type="ECO:0000313" key="2">
    <source>
        <dbReference type="EMBL" id="GBG39631.1"/>
    </source>
</evidence>
<gene>
    <name evidence="2" type="ORF">MmonteBS_40030</name>
    <name evidence="3" type="ORF">NJB18185_38540</name>
</gene>
<evidence type="ECO:0000313" key="3">
    <source>
        <dbReference type="EMBL" id="GKU74083.1"/>
    </source>
</evidence>
<evidence type="ECO:0000313" key="4">
    <source>
        <dbReference type="Proteomes" id="UP000245060"/>
    </source>
</evidence>
<dbReference type="PROSITE" id="PS51747">
    <property type="entry name" value="CYT_DCMP_DEAMINASES_2"/>
    <property type="match status" value="1"/>
</dbReference>
<dbReference type="InterPro" id="IPR002125">
    <property type="entry name" value="CMP_dCMP_dom"/>
</dbReference>
<keyword evidence="4" id="KW-1185">Reference proteome</keyword>
<evidence type="ECO:0000259" key="1">
    <source>
        <dbReference type="PROSITE" id="PS51747"/>
    </source>
</evidence>
<dbReference type="EMBL" id="BQYH01000029">
    <property type="protein sequence ID" value="GKU74083.1"/>
    <property type="molecule type" value="Genomic_DNA"/>
</dbReference>
<dbReference type="EMBL" id="BFCH01000021">
    <property type="protein sequence ID" value="GBG39631.1"/>
    <property type="molecule type" value="Genomic_DNA"/>
</dbReference>
<evidence type="ECO:0000313" key="5">
    <source>
        <dbReference type="Proteomes" id="UP001139505"/>
    </source>
</evidence>
<dbReference type="Gene3D" id="3.40.140.10">
    <property type="entry name" value="Cytidine Deaminase, domain 2"/>
    <property type="match status" value="1"/>
</dbReference>
<sequence>MFHQLLQGCEPERMDFETNTRSRNDVEHAFAARAIEEARKSPGNTRVGAVITRDDTIVATGYRGEVEGLHAEEVALEKARLAGTNLAGASLYTTLEPCANSRTSRVPCAALIAEARITVVHIGEYDPNPQVNRLGWKYLRDHGVRLRDFPADLREQAHEANEDFTQVFTKGTGMSAGAKFDFTTNGGRFTISVDEQPNAASWETEWTNCNASAIHLYGGVPGVVALARYAEGFDEIHRPDAYDYGGTSVKVEVGSIGVMRNEYGHVLCKVIAIEPTADYGGTGHVSVTIRWEIRLAEGSSTR</sequence>